<dbReference type="CDD" id="cd00037">
    <property type="entry name" value="CLECT"/>
    <property type="match status" value="1"/>
</dbReference>
<evidence type="ECO:0000256" key="1">
    <source>
        <dbReference type="ARBA" id="ARBA00023157"/>
    </source>
</evidence>
<dbReference type="InterPro" id="IPR050111">
    <property type="entry name" value="C-type_lectin/snaclec_domain"/>
</dbReference>
<evidence type="ECO:0000313" key="4">
    <source>
        <dbReference type="Proteomes" id="UP000245119"/>
    </source>
</evidence>
<dbReference type="PROSITE" id="PS50041">
    <property type="entry name" value="C_TYPE_LECTIN_2"/>
    <property type="match status" value="1"/>
</dbReference>
<protein>
    <recommendedName>
        <fullName evidence="2">C-type lectin domain-containing protein</fullName>
    </recommendedName>
</protein>
<evidence type="ECO:0000313" key="3">
    <source>
        <dbReference type="EMBL" id="PVD29319.1"/>
    </source>
</evidence>
<gene>
    <name evidence="3" type="ORF">C0Q70_11916</name>
</gene>
<dbReference type="AlphaFoldDB" id="A0A2T7P7E3"/>
<comment type="caution">
    <text evidence="3">The sequence shown here is derived from an EMBL/GenBank/DDBJ whole genome shotgun (WGS) entry which is preliminary data.</text>
</comment>
<dbReference type="Proteomes" id="UP000245119">
    <property type="component" value="Linkage Group LG6"/>
</dbReference>
<dbReference type="Gene3D" id="3.10.100.10">
    <property type="entry name" value="Mannose-Binding Protein A, subunit A"/>
    <property type="match status" value="1"/>
</dbReference>
<organism evidence="3 4">
    <name type="scientific">Pomacea canaliculata</name>
    <name type="common">Golden apple snail</name>
    <dbReference type="NCBI Taxonomy" id="400727"/>
    <lineage>
        <taxon>Eukaryota</taxon>
        <taxon>Metazoa</taxon>
        <taxon>Spiralia</taxon>
        <taxon>Lophotrochozoa</taxon>
        <taxon>Mollusca</taxon>
        <taxon>Gastropoda</taxon>
        <taxon>Caenogastropoda</taxon>
        <taxon>Architaenioglossa</taxon>
        <taxon>Ampullarioidea</taxon>
        <taxon>Ampullariidae</taxon>
        <taxon>Pomacea</taxon>
    </lineage>
</organism>
<dbReference type="PROSITE" id="PS00615">
    <property type="entry name" value="C_TYPE_LECTIN_1"/>
    <property type="match status" value="1"/>
</dbReference>
<proteinExistence type="predicted"/>
<feature type="domain" description="C-type lectin" evidence="2">
    <location>
        <begin position="90"/>
        <end position="208"/>
    </location>
</feature>
<dbReference type="InterPro" id="IPR018378">
    <property type="entry name" value="C-type_lectin_CS"/>
</dbReference>
<reference evidence="3 4" key="1">
    <citation type="submission" date="2018-04" db="EMBL/GenBank/DDBJ databases">
        <title>The genome of golden apple snail Pomacea canaliculata provides insight into stress tolerance and invasive adaptation.</title>
        <authorList>
            <person name="Liu C."/>
            <person name="Liu B."/>
            <person name="Ren Y."/>
            <person name="Zhang Y."/>
            <person name="Wang H."/>
            <person name="Li S."/>
            <person name="Jiang F."/>
            <person name="Yin L."/>
            <person name="Zhang G."/>
            <person name="Qian W."/>
            <person name="Fan W."/>
        </authorList>
    </citation>
    <scope>NUCLEOTIDE SEQUENCE [LARGE SCALE GENOMIC DNA]</scope>
    <source>
        <strain evidence="3">SZHN2017</strain>
        <tissue evidence="3">Muscle</tissue>
    </source>
</reference>
<dbReference type="EMBL" id="PZQS01000006">
    <property type="protein sequence ID" value="PVD29319.1"/>
    <property type="molecule type" value="Genomic_DNA"/>
</dbReference>
<dbReference type="PANTHER" id="PTHR22803">
    <property type="entry name" value="MANNOSE, PHOSPHOLIPASE, LECTIN RECEPTOR RELATED"/>
    <property type="match status" value="1"/>
</dbReference>
<dbReference type="Pfam" id="PF00059">
    <property type="entry name" value="Lectin_C"/>
    <property type="match status" value="1"/>
</dbReference>
<dbReference type="OrthoDB" id="6051775at2759"/>
<keyword evidence="1" id="KW-1015">Disulfide bond</keyword>
<dbReference type="SUPFAM" id="SSF56436">
    <property type="entry name" value="C-type lectin-like"/>
    <property type="match status" value="1"/>
</dbReference>
<evidence type="ECO:0000259" key="2">
    <source>
        <dbReference type="PROSITE" id="PS50041"/>
    </source>
</evidence>
<accession>A0A2T7P7E3</accession>
<sequence>MFASPVTEASKRTAAMWIRVVVSMAVACDQSVNMLLDTVNSCGPSTAVGSICFTCVQCTHDSTNTPYTATPSQTDVLLSAPQCTHGWILYQSSCYGFGDEDVTWEGAQEFCQLFDSSLAEVETSEENEFLKGIARNRNYASMWLGGTDVFSEGFWIWAGSKQPLGFVDWHTGEPSNSRPGEDCLMLYKSVNYQWNDGPCNTATKFVCETSVEEEIVG</sequence>
<dbReference type="SMART" id="SM00034">
    <property type="entry name" value="CLECT"/>
    <property type="match status" value="1"/>
</dbReference>
<dbReference type="InterPro" id="IPR016186">
    <property type="entry name" value="C-type_lectin-like/link_sf"/>
</dbReference>
<keyword evidence="4" id="KW-1185">Reference proteome</keyword>
<dbReference type="InterPro" id="IPR001304">
    <property type="entry name" value="C-type_lectin-like"/>
</dbReference>
<dbReference type="InterPro" id="IPR016187">
    <property type="entry name" value="CTDL_fold"/>
</dbReference>
<name>A0A2T7P7E3_POMCA</name>